<evidence type="ECO:0000313" key="2">
    <source>
        <dbReference type="Proteomes" id="UP000078512"/>
    </source>
</evidence>
<dbReference type="EMBL" id="KV442039">
    <property type="protein sequence ID" value="OAQ29827.1"/>
    <property type="molecule type" value="Genomic_DNA"/>
</dbReference>
<evidence type="ECO:0000313" key="1">
    <source>
        <dbReference type="EMBL" id="OAQ29827.1"/>
    </source>
</evidence>
<dbReference type="InterPro" id="IPR046674">
    <property type="entry name" value="DUF6544"/>
</dbReference>
<gene>
    <name evidence="1" type="ORF">K457DRAFT_1819411</name>
</gene>
<name>A0A197JWY3_9FUNG</name>
<dbReference type="AlphaFoldDB" id="A0A197JWY3"/>
<dbReference type="Proteomes" id="UP000078512">
    <property type="component" value="Unassembled WGS sequence"/>
</dbReference>
<keyword evidence="2" id="KW-1185">Reference proteome</keyword>
<accession>A0A197JWY3</accession>
<sequence>MDSKISWLKSPMIDTAEKTSLFGLPVIGFDRLNDGTAEMRHSLFGYIPLVNVSGLDLFQSAVGRLVSELVFVPAAALDPSVTWQPINDRTVIAAVAHAGQTHDVQLTKNPPGALASVTVPRWAKIGK</sequence>
<reference evidence="1 2" key="1">
    <citation type="submission" date="2016-05" db="EMBL/GenBank/DDBJ databases">
        <title>Genome sequencing reveals origins of a unique bacterial endosymbiosis in the earliest lineages of terrestrial Fungi.</title>
        <authorList>
            <consortium name="DOE Joint Genome Institute"/>
            <person name="Uehling J."/>
            <person name="Gryganskyi A."/>
            <person name="Hameed K."/>
            <person name="Tschaplinski T."/>
            <person name="Misztal P."/>
            <person name="Wu S."/>
            <person name="Desiro A."/>
            <person name="Vande Pol N."/>
            <person name="Du Z.-Y."/>
            <person name="Zienkiewicz A."/>
            <person name="Zienkiewicz K."/>
            <person name="Morin E."/>
            <person name="Tisserant E."/>
            <person name="Splivallo R."/>
            <person name="Hainaut M."/>
            <person name="Henrissat B."/>
            <person name="Ohm R."/>
            <person name="Kuo A."/>
            <person name="Yan J."/>
            <person name="Lipzen A."/>
            <person name="Nolan M."/>
            <person name="Labutti K."/>
            <person name="Barry K."/>
            <person name="Goldstein A."/>
            <person name="Labbe J."/>
            <person name="Schadt C."/>
            <person name="Tuskan G."/>
            <person name="Grigoriev I."/>
            <person name="Martin F."/>
            <person name="Vilgalys R."/>
            <person name="Bonito G."/>
        </authorList>
    </citation>
    <scope>NUCLEOTIDE SEQUENCE [LARGE SCALE GENOMIC DNA]</scope>
    <source>
        <strain evidence="1 2">AG-77</strain>
    </source>
</reference>
<organism evidence="1 2">
    <name type="scientific">Linnemannia elongata AG-77</name>
    <dbReference type="NCBI Taxonomy" id="1314771"/>
    <lineage>
        <taxon>Eukaryota</taxon>
        <taxon>Fungi</taxon>
        <taxon>Fungi incertae sedis</taxon>
        <taxon>Mucoromycota</taxon>
        <taxon>Mortierellomycotina</taxon>
        <taxon>Mortierellomycetes</taxon>
        <taxon>Mortierellales</taxon>
        <taxon>Mortierellaceae</taxon>
        <taxon>Linnemannia</taxon>
    </lineage>
</organism>
<proteinExistence type="predicted"/>
<protein>
    <submittedName>
        <fullName evidence="1">Uncharacterized protein</fullName>
    </submittedName>
</protein>
<dbReference type="Pfam" id="PF20181">
    <property type="entry name" value="DUF6544"/>
    <property type="match status" value="1"/>
</dbReference>